<name>A0AAJ0MGY9_9PEZI</name>
<reference evidence="1" key="1">
    <citation type="journal article" date="2023" name="Mol. Phylogenet. Evol.">
        <title>Genome-scale phylogeny and comparative genomics of the fungal order Sordariales.</title>
        <authorList>
            <person name="Hensen N."/>
            <person name="Bonometti L."/>
            <person name="Westerberg I."/>
            <person name="Brannstrom I.O."/>
            <person name="Guillou S."/>
            <person name="Cros-Aarteil S."/>
            <person name="Calhoun S."/>
            <person name="Haridas S."/>
            <person name="Kuo A."/>
            <person name="Mondo S."/>
            <person name="Pangilinan J."/>
            <person name="Riley R."/>
            <person name="LaButti K."/>
            <person name="Andreopoulos B."/>
            <person name="Lipzen A."/>
            <person name="Chen C."/>
            <person name="Yan M."/>
            <person name="Daum C."/>
            <person name="Ng V."/>
            <person name="Clum A."/>
            <person name="Steindorff A."/>
            <person name="Ohm R.A."/>
            <person name="Martin F."/>
            <person name="Silar P."/>
            <person name="Natvig D.O."/>
            <person name="Lalanne C."/>
            <person name="Gautier V."/>
            <person name="Ament-Velasquez S.L."/>
            <person name="Kruys A."/>
            <person name="Hutchinson M.I."/>
            <person name="Powell A.J."/>
            <person name="Barry K."/>
            <person name="Miller A.N."/>
            <person name="Grigoriev I.V."/>
            <person name="Debuchy R."/>
            <person name="Gladieux P."/>
            <person name="Hiltunen Thoren M."/>
            <person name="Johannesson H."/>
        </authorList>
    </citation>
    <scope>NUCLEOTIDE SEQUENCE</scope>
    <source>
        <strain evidence="1">CBS 955.72</strain>
    </source>
</reference>
<sequence length="63" mass="7172">IINIETAILMESWGLLAILVTRKIAWAISKEIMCVKDRAYLLLSLFDINLPLYGEGPKVFFCL</sequence>
<evidence type="ECO:0000313" key="1">
    <source>
        <dbReference type="EMBL" id="KAK3358729.1"/>
    </source>
</evidence>
<evidence type="ECO:0000313" key="2">
    <source>
        <dbReference type="Proteomes" id="UP001275084"/>
    </source>
</evidence>
<reference evidence="1" key="2">
    <citation type="submission" date="2023-06" db="EMBL/GenBank/DDBJ databases">
        <authorList>
            <consortium name="Lawrence Berkeley National Laboratory"/>
            <person name="Haridas S."/>
            <person name="Hensen N."/>
            <person name="Bonometti L."/>
            <person name="Westerberg I."/>
            <person name="Brannstrom I.O."/>
            <person name="Guillou S."/>
            <person name="Cros-Aarteil S."/>
            <person name="Calhoun S."/>
            <person name="Kuo A."/>
            <person name="Mondo S."/>
            <person name="Pangilinan J."/>
            <person name="Riley R."/>
            <person name="Labutti K."/>
            <person name="Andreopoulos B."/>
            <person name="Lipzen A."/>
            <person name="Chen C."/>
            <person name="Yanf M."/>
            <person name="Daum C."/>
            <person name="Ng V."/>
            <person name="Clum A."/>
            <person name="Steindorff A."/>
            <person name="Ohm R."/>
            <person name="Martin F."/>
            <person name="Silar P."/>
            <person name="Natvig D."/>
            <person name="Lalanne C."/>
            <person name="Gautier V."/>
            <person name="Ament-Velasquez S.L."/>
            <person name="Kruys A."/>
            <person name="Hutchinson M.I."/>
            <person name="Powell A.J."/>
            <person name="Barry K."/>
            <person name="Miller A.N."/>
            <person name="Grigoriev I.V."/>
            <person name="Debuchy R."/>
            <person name="Gladieux P."/>
            <person name="Thoren M.H."/>
            <person name="Johannesson H."/>
        </authorList>
    </citation>
    <scope>NUCLEOTIDE SEQUENCE</scope>
    <source>
        <strain evidence="1">CBS 955.72</strain>
    </source>
</reference>
<proteinExistence type="predicted"/>
<organism evidence="1 2">
    <name type="scientific">Lasiosphaeria hispida</name>
    <dbReference type="NCBI Taxonomy" id="260671"/>
    <lineage>
        <taxon>Eukaryota</taxon>
        <taxon>Fungi</taxon>
        <taxon>Dikarya</taxon>
        <taxon>Ascomycota</taxon>
        <taxon>Pezizomycotina</taxon>
        <taxon>Sordariomycetes</taxon>
        <taxon>Sordariomycetidae</taxon>
        <taxon>Sordariales</taxon>
        <taxon>Lasiosphaeriaceae</taxon>
        <taxon>Lasiosphaeria</taxon>
    </lineage>
</organism>
<comment type="caution">
    <text evidence="1">The sequence shown here is derived from an EMBL/GenBank/DDBJ whole genome shotgun (WGS) entry which is preliminary data.</text>
</comment>
<dbReference type="AlphaFoldDB" id="A0AAJ0MGY9"/>
<dbReference type="Proteomes" id="UP001275084">
    <property type="component" value="Unassembled WGS sequence"/>
</dbReference>
<keyword evidence="2" id="KW-1185">Reference proteome</keyword>
<gene>
    <name evidence="1" type="ORF">B0T25DRAFT_447650</name>
</gene>
<protein>
    <submittedName>
        <fullName evidence="1">Uncharacterized protein</fullName>
    </submittedName>
</protein>
<accession>A0AAJ0MGY9</accession>
<feature type="non-terminal residue" evidence="1">
    <location>
        <position position="1"/>
    </location>
</feature>
<dbReference type="EMBL" id="JAUIQD010000002">
    <property type="protein sequence ID" value="KAK3358729.1"/>
    <property type="molecule type" value="Genomic_DNA"/>
</dbReference>